<proteinExistence type="predicted"/>
<reference evidence="1 2" key="1">
    <citation type="submission" date="2024-11" db="EMBL/GenBank/DDBJ databases">
        <title>A near-complete genome assembly of Cinchona calisaya.</title>
        <authorList>
            <person name="Lian D.C."/>
            <person name="Zhao X.W."/>
            <person name="Wei L."/>
        </authorList>
    </citation>
    <scope>NUCLEOTIDE SEQUENCE [LARGE SCALE GENOMIC DNA]</scope>
    <source>
        <tissue evidence="1">Nenye</tissue>
    </source>
</reference>
<accession>A0ABD2YJZ0</accession>
<name>A0ABD2YJZ0_9GENT</name>
<sequence>MKEVISADQKYKKERYKGNKTIIVHRHDTTPHRITSGRRMCLRKISKLSTMHNLDSQLVLHIGKTLNTYKVKIFSTKFQYENKDFIKGRNTNGGKINFIGIVFWKKNSNKTVLKKIKNKTTIKLIASGRRQMRQKVVFYKRKKEKKNFKAYKIDNTITISSV</sequence>
<protein>
    <submittedName>
        <fullName evidence="1">Uncharacterized protein</fullName>
    </submittedName>
</protein>
<dbReference type="EMBL" id="JBJUIK010000013">
    <property type="protein sequence ID" value="KAL3507241.1"/>
    <property type="molecule type" value="Genomic_DNA"/>
</dbReference>
<organism evidence="1 2">
    <name type="scientific">Cinchona calisaya</name>
    <dbReference type="NCBI Taxonomy" id="153742"/>
    <lineage>
        <taxon>Eukaryota</taxon>
        <taxon>Viridiplantae</taxon>
        <taxon>Streptophyta</taxon>
        <taxon>Embryophyta</taxon>
        <taxon>Tracheophyta</taxon>
        <taxon>Spermatophyta</taxon>
        <taxon>Magnoliopsida</taxon>
        <taxon>eudicotyledons</taxon>
        <taxon>Gunneridae</taxon>
        <taxon>Pentapetalae</taxon>
        <taxon>asterids</taxon>
        <taxon>lamiids</taxon>
        <taxon>Gentianales</taxon>
        <taxon>Rubiaceae</taxon>
        <taxon>Cinchonoideae</taxon>
        <taxon>Cinchoneae</taxon>
        <taxon>Cinchona</taxon>
    </lineage>
</organism>
<dbReference type="AlphaFoldDB" id="A0ABD2YJZ0"/>
<keyword evidence="2" id="KW-1185">Reference proteome</keyword>
<gene>
    <name evidence="1" type="ORF">ACH5RR_032623</name>
</gene>
<dbReference type="Proteomes" id="UP001630127">
    <property type="component" value="Unassembled WGS sequence"/>
</dbReference>
<comment type="caution">
    <text evidence="1">The sequence shown here is derived from an EMBL/GenBank/DDBJ whole genome shotgun (WGS) entry which is preliminary data.</text>
</comment>
<evidence type="ECO:0000313" key="1">
    <source>
        <dbReference type="EMBL" id="KAL3507241.1"/>
    </source>
</evidence>
<evidence type="ECO:0000313" key="2">
    <source>
        <dbReference type="Proteomes" id="UP001630127"/>
    </source>
</evidence>